<reference evidence="4 5" key="1">
    <citation type="journal article" date="2021" name="ISME Commun">
        <title>Automated analysis of genomic sequences facilitates high-throughput and comprehensive description of bacteria.</title>
        <authorList>
            <person name="Hitch T.C.A."/>
        </authorList>
    </citation>
    <scope>NUCLEOTIDE SEQUENCE [LARGE SCALE GENOMIC DNA]</scope>
    <source>
        <strain evidence="4 5">Sanger_31</strain>
    </source>
</reference>
<organism evidence="4 5">
    <name type="scientific">Hominimerdicola aceti</name>
    <dbReference type="NCBI Taxonomy" id="2981726"/>
    <lineage>
        <taxon>Bacteria</taxon>
        <taxon>Bacillati</taxon>
        <taxon>Bacillota</taxon>
        <taxon>Clostridia</taxon>
        <taxon>Eubacteriales</taxon>
        <taxon>Oscillospiraceae</taxon>
        <taxon>Hominimerdicola</taxon>
    </lineage>
</organism>
<gene>
    <name evidence="4" type="ORF">OCV57_09900</name>
</gene>
<dbReference type="GO" id="GO:0003700">
    <property type="term" value="F:DNA-binding transcription factor activity"/>
    <property type="evidence" value="ECO:0007669"/>
    <property type="project" value="InterPro"/>
</dbReference>
<dbReference type="InterPro" id="IPR050536">
    <property type="entry name" value="DtxR_MntR_Metal-Reg"/>
</dbReference>
<dbReference type="PANTHER" id="PTHR33238">
    <property type="entry name" value="IRON (METAL) DEPENDENT REPRESSOR, DTXR FAMILY"/>
    <property type="match status" value="1"/>
</dbReference>
<dbReference type="RefSeq" id="WP_022288586.1">
    <property type="nucleotide sequence ID" value="NZ_JAOQJZ010000010.1"/>
</dbReference>
<dbReference type="AlphaFoldDB" id="A0AAE3IHS9"/>
<dbReference type="SUPFAM" id="SSF46785">
    <property type="entry name" value="Winged helix' DNA-binding domain"/>
    <property type="match status" value="1"/>
</dbReference>
<dbReference type="EMBL" id="JAOQJZ010000010">
    <property type="protein sequence ID" value="MCU6706235.1"/>
    <property type="molecule type" value="Genomic_DNA"/>
</dbReference>
<dbReference type="InterPro" id="IPR036388">
    <property type="entry name" value="WH-like_DNA-bd_sf"/>
</dbReference>
<accession>A0AAE3IHS9</accession>
<feature type="domain" description="HTH dtxR-type" evidence="3">
    <location>
        <begin position="1"/>
        <end position="63"/>
    </location>
</feature>
<dbReference type="Proteomes" id="UP001208131">
    <property type="component" value="Unassembled WGS sequence"/>
</dbReference>
<keyword evidence="5" id="KW-1185">Reference proteome</keyword>
<dbReference type="PANTHER" id="PTHR33238:SF11">
    <property type="entry name" value="TRANSCRIPTIONAL REGULATOR MNTR"/>
    <property type="match status" value="1"/>
</dbReference>
<dbReference type="GO" id="GO:0005737">
    <property type="term" value="C:cytoplasm"/>
    <property type="evidence" value="ECO:0007669"/>
    <property type="project" value="UniProtKB-SubCell"/>
</dbReference>
<comment type="subunit">
    <text evidence="2">Homodimer.</text>
</comment>
<proteinExistence type="predicted"/>
<dbReference type="InterPro" id="IPR022687">
    <property type="entry name" value="HTH_DTXR"/>
</dbReference>
<protein>
    <submittedName>
        <fullName evidence="4">Metal-dependent transcriptional regulator</fullName>
    </submittedName>
</protein>
<dbReference type="GO" id="GO:0046914">
    <property type="term" value="F:transition metal ion binding"/>
    <property type="evidence" value="ECO:0007669"/>
    <property type="project" value="InterPro"/>
</dbReference>
<dbReference type="InterPro" id="IPR022689">
    <property type="entry name" value="Iron_dep_repressor"/>
</dbReference>
<dbReference type="SMART" id="SM00529">
    <property type="entry name" value="HTH_DTXR"/>
    <property type="match status" value="1"/>
</dbReference>
<comment type="subcellular location">
    <subcellularLocation>
        <location evidence="1">Cytoplasm</location>
    </subcellularLocation>
</comment>
<evidence type="ECO:0000313" key="5">
    <source>
        <dbReference type="Proteomes" id="UP001208131"/>
    </source>
</evidence>
<evidence type="ECO:0000256" key="2">
    <source>
        <dbReference type="ARBA" id="ARBA00011738"/>
    </source>
</evidence>
<evidence type="ECO:0000256" key="1">
    <source>
        <dbReference type="ARBA" id="ARBA00004496"/>
    </source>
</evidence>
<dbReference type="InterPro" id="IPR036390">
    <property type="entry name" value="WH_DNA-bd_sf"/>
</dbReference>
<dbReference type="Gene3D" id="1.10.10.10">
    <property type="entry name" value="Winged helix-like DNA-binding domain superfamily/Winged helix DNA-binding domain"/>
    <property type="match status" value="1"/>
</dbReference>
<comment type="caution">
    <text evidence="4">The sequence shown here is derived from an EMBL/GenBank/DDBJ whole genome shotgun (WGS) entry which is preliminary data.</text>
</comment>
<evidence type="ECO:0000313" key="4">
    <source>
        <dbReference type="EMBL" id="MCU6706235.1"/>
    </source>
</evidence>
<dbReference type="GO" id="GO:0003677">
    <property type="term" value="F:DNA binding"/>
    <property type="evidence" value="ECO:0007669"/>
    <property type="project" value="InterPro"/>
</dbReference>
<dbReference type="PROSITE" id="PS50944">
    <property type="entry name" value="HTH_DTXR"/>
    <property type="match status" value="1"/>
</dbReference>
<dbReference type="Pfam" id="PF01325">
    <property type="entry name" value="Fe_dep_repress"/>
    <property type="match status" value="1"/>
</dbReference>
<name>A0AAE3IHS9_9FIRM</name>
<sequence length="125" mass="13829">MLTKSQKRYLFAIYRLGQNGRPVKSTEVASVLGVTKASTVKMTQKLIDEGYIIKEPYREITLTSEGIKAANELYTPSVILQDFLENRVGVERKNAENDSVAIVSQISDDALDKLVSFALQSTTNG</sequence>
<evidence type="ECO:0000259" key="3">
    <source>
        <dbReference type="PROSITE" id="PS50944"/>
    </source>
</evidence>